<dbReference type="RefSeq" id="WP_125135560.1">
    <property type="nucleotide sequence ID" value="NZ_LR130778.1"/>
</dbReference>
<dbReference type="PANTHER" id="PTHR35794:SF2">
    <property type="entry name" value="CELL DIVISION PROTEIN DIVIVA"/>
    <property type="match status" value="1"/>
</dbReference>
<evidence type="ECO:0000256" key="8">
    <source>
        <dbReference type="SAM" id="MobiDB-lite"/>
    </source>
</evidence>
<keyword evidence="6" id="KW-0131">Cell cycle</keyword>
<dbReference type="InterPro" id="IPR007793">
    <property type="entry name" value="DivIVA_fam"/>
</dbReference>
<gene>
    <name evidence="9" type="ORF">PATL70BA_0135</name>
</gene>
<dbReference type="Pfam" id="PF05103">
    <property type="entry name" value="DivIVA"/>
    <property type="match status" value="1"/>
</dbReference>
<accession>A0A3P7PN63</accession>
<evidence type="ECO:0000256" key="2">
    <source>
        <dbReference type="ARBA" id="ARBA00009008"/>
    </source>
</evidence>
<keyword evidence="4" id="KW-0132">Cell division</keyword>
<dbReference type="Gene3D" id="6.10.250.660">
    <property type="match status" value="1"/>
</dbReference>
<organism evidence="9 10">
    <name type="scientific">Petrocella atlantisensis</name>
    <dbReference type="NCBI Taxonomy" id="2173034"/>
    <lineage>
        <taxon>Bacteria</taxon>
        <taxon>Bacillati</taxon>
        <taxon>Bacillota</taxon>
        <taxon>Clostridia</taxon>
        <taxon>Lachnospirales</taxon>
        <taxon>Vallitaleaceae</taxon>
        <taxon>Petrocella</taxon>
    </lineage>
</organism>
<dbReference type="InterPro" id="IPR019933">
    <property type="entry name" value="DivIVA_domain"/>
</dbReference>
<dbReference type="GO" id="GO:0005737">
    <property type="term" value="C:cytoplasm"/>
    <property type="evidence" value="ECO:0007669"/>
    <property type="project" value="UniProtKB-SubCell"/>
</dbReference>
<evidence type="ECO:0000256" key="4">
    <source>
        <dbReference type="ARBA" id="ARBA00022618"/>
    </source>
</evidence>
<proteinExistence type="inferred from homology"/>
<sequence>MARLTPIDIESKTFTKSVSGYNNREVKTFLREVLVNYEQLYKENIELKDKVNMLNEGIQYYKTIEDVLQNTLIQAEKMAEETKNLARKKAEQIIKEAEINAQAIVNEGKNEVYTINKKREELIKQYDASKIQIKHFLNAQLEMTEKNELELLKSINAVPLNGSYTFDEEDVVEENQSETSDETFES</sequence>
<dbReference type="Proteomes" id="UP000279029">
    <property type="component" value="Chromosome"/>
</dbReference>
<keyword evidence="3" id="KW-0963">Cytoplasm</keyword>
<evidence type="ECO:0000313" key="9">
    <source>
        <dbReference type="EMBL" id="VDN45977.1"/>
    </source>
</evidence>
<comment type="similarity">
    <text evidence="2">Belongs to the DivIVA family.</text>
</comment>
<evidence type="ECO:0000313" key="10">
    <source>
        <dbReference type="Proteomes" id="UP000279029"/>
    </source>
</evidence>
<dbReference type="AlphaFoldDB" id="A0A3P7PN63"/>
<protein>
    <submittedName>
        <fullName evidence="9">Uncharacterized protein</fullName>
    </submittedName>
</protein>
<feature type="coiled-coil region" evidence="7">
    <location>
        <begin position="30"/>
        <end position="107"/>
    </location>
</feature>
<name>A0A3P7PN63_9FIRM</name>
<evidence type="ECO:0000256" key="7">
    <source>
        <dbReference type="SAM" id="Coils"/>
    </source>
</evidence>
<evidence type="ECO:0000256" key="3">
    <source>
        <dbReference type="ARBA" id="ARBA00022490"/>
    </source>
</evidence>
<dbReference type="OrthoDB" id="9815492at2"/>
<keyword evidence="5 7" id="KW-0175">Coiled coil</keyword>
<keyword evidence="10" id="KW-1185">Reference proteome</keyword>
<dbReference type="NCBIfam" id="TIGR03544">
    <property type="entry name" value="DivI1A_domain"/>
    <property type="match status" value="1"/>
</dbReference>
<evidence type="ECO:0000256" key="6">
    <source>
        <dbReference type="ARBA" id="ARBA00023306"/>
    </source>
</evidence>
<dbReference type="KEGG" id="cbar:PATL70BA_0135"/>
<evidence type="ECO:0000256" key="5">
    <source>
        <dbReference type="ARBA" id="ARBA00023054"/>
    </source>
</evidence>
<dbReference type="EMBL" id="LR130778">
    <property type="protein sequence ID" value="VDN45977.1"/>
    <property type="molecule type" value="Genomic_DNA"/>
</dbReference>
<dbReference type="GO" id="GO:0051301">
    <property type="term" value="P:cell division"/>
    <property type="evidence" value="ECO:0007669"/>
    <property type="project" value="UniProtKB-KW"/>
</dbReference>
<comment type="subcellular location">
    <subcellularLocation>
        <location evidence="1">Cytoplasm</location>
    </subcellularLocation>
</comment>
<feature type="region of interest" description="Disordered" evidence="8">
    <location>
        <begin position="166"/>
        <end position="186"/>
    </location>
</feature>
<reference evidence="9 10" key="1">
    <citation type="submission" date="2018-09" db="EMBL/GenBank/DDBJ databases">
        <authorList>
            <person name="Postec A."/>
        </authorList>
    </citation>
    <scope>NUCLEOTIDE SEQUENCE [LARGE SCALE GENOMIC DNA]</scope>
    <source>
        <strain evidence="9">70B-A</strain>
    </source>
</reference>
<evidence type="ECO:0000256" key="1">
    <source>
        <dbReference type="ARBA" id="ARBA00004496"/>
    </source>
</evidence>
<dbReference type="PANTHER" id="PTHR35794">
    <property type="entry name" value="CELL DIVISION PROTEIN DIVIVA"/>
    <property type="match status" value="1"/>
</dbReference>